<dbReference type="AlphaFoldDB" id="A0AAN9LB31"/>
<dbReference type="Proteomes" id="UP001374584">
    <property type="component" value="Unassembled WGS sequence"/>
</dbReference>
<name>A0AAN9LB31_PHACN</name>
<keyword evidence="3" id="KW-1185">Reference proteome</keyword>
<proteinExistence type="predicted"/>
<sequence length="90" mass="10024">MYPEKQSKQLAFRTEPLFGRRFREDRHDEALKTVVVDASWTRQLHEAGAPVAATFLTLVAAAVTSSLRSLLLHPILLVVFLGCTPVAYSI</sequence>
<evidence type="ECO:0000313" key="3">
    <source>
        <dbReference type="Proteomes" id="UP001374584"/>
    </source>
</evidence>
<keyword evidence="1" id="KW-0472">Membrane</keyword>
<evidence type="ECO:0000313" key="2">
    <source>
        <dbReference type="EMBL" id="KAK7332755.1"/>
    </source>
</evidence>
<dbReference type="EMBL" id="JAYMYR010000011">
    <property type="protein sequence ID" value="KAK7332755.1"/>
    <property type="molecule type" value="Genomic_DNA"/>
</dbReference>
<organism evidence="2 3">
    <name type="scientific">Phaseolus coccineus</name>
    <name type="common">Scarlet runner bean</name>
    <name type="synonym">Phaseolus multiflorus</name>
    <dbReference type="NCBI Taxonomy" id="3886"/>
    <lineage>
        <taxon>Eukaryota</taxon>
        <taxon>Viridiplantae</taxon>
        <taxon>Streptophyta</taxon>
        <taxon>Embryophyta</taxon>
        <taxon>Tracheophyta</taxon>
        <taxon>Spermatophyta</taxon>
        <taxon>Magnoliopsida</taxon>
        <taxon>eudicotyledons</taxon>
        <taxon>Gunneridae</taxon>
        <taxon>Pentapetalae</taxon>
        <taxon>rosids</taxon>
        <taxon>fabids</taxon>
        <taxon>Fabales</taxon>
        <taxon>Fabaceae</taxon>
        <taxon>Papilionoideae</taxon>
        <taxon>50 kb inversion clade</taxon>
        <taxon>NPAAA clade</taxon>
        <taxon>indigoferoid/millettioid clade</taxon>
        <taxon>Phaseoleae</taxon>
        <taxon>Phaseolus</taxon>
    </lineage>
</organism>
<reference evidence="2 3" key="1">
    <citation type="submission" date="2024-01" db="EMBL/GenBank/DDBJ databases">
        <title>The genomes of 5 underutilized Papilionoideae crops provide insights into root nodulation and disease resistanc.</title>
        <authorList>
            <person name="Jiang F."/>
        </authorList>
    </citation>
    <scope>NUCLEOTIDE SEQUENCE [LARGE SCALE GENOMIC DNA]</scope>
    <source>
        <strain evidence="2">JINMINGXINNONG_FW02</strain>
        <tissue evidence="2">Leaves</tissue>
    </source>
</reference>
<comment type="caution">
    <text evidence="2">The sequence shown here is derived from an EMBL/GenBank/DDBJ whole genome shotgun (WGS) entry which is preliminary data.</text>
</comment>
<gene>
    <name evidence="2" type="ORF">VNO80_29510</name>
</gene>
<evidence type="ECO:0000256" key="1">
    <source>
        <dbReference type="SAM" id="Phobius"/>
    </source>
</evidence>
<protein>
    <submittedName>
        <fullName evidence="2">Uncharacterized protein</fullName>
    </submittedName>
</protein>
<accession>A0AAN9LB31</accession>
<keyword evidence="1" id="KW-1133">Transmembrane helix</keyword>
<feature type="transmembrane region" description="Helical" evidence="1">
    <location>
        <begin position="70"/>
        <end position="88"/>
    </location>
</feature>
<keyword evidence="1" id="KW-0812">Transmembrane</keyword>